<dbReference type="RefSeq" id="WP_130059579.1">
    <property type="nucleotide sequence ID" value="NZ_JADNPJ010000017.1"/>
</dbReference>
<gene>
    <name evidence="1" type="ORF">F3F73_17695</name>
</gene>
<dbReference type="EMBL" id="VWMK01000019">
    <property type="protein sequence ID" value="KAA3760701.1"/>
    <property type="molecule type" value="Genomic_DNA"/>
</dbReference>
<name>A0A7J4XFA9_9BACE</name>
<protein>
    <submittedName>
        <fullName evidence="1">T9SS C-terminal target domain-containing protein</fullName>
    </submittedName>
</protein>
<sequence length="379" mass="44533">MKYLLTFSTVFLFCYIVIAQPVMDKDRNIMRSGDRIVKQQMEYKSPGRDGERVLWDFSKLKLIDENYELTYSTIKDSLITGKEHRTLYKYLLSGDTLFSVGYANATTQLSYLKPEIQLIFPFGYQQQAKDYFHATGSYCKRLTIVSQGVVELHADAYGTLILPESDTLNSVLRIHHTKKIIKHIDNPSPSCQPNINRWPIDSIDYYLATDSSWIQTDTYRWYAEGYRYPVFETVENTIYRSPKPDKHFNTAFLYTPSEQYYKLKNDPENAQKREEKEISEEQDRYRSDYRNDFTDQNDIMTYNINTNGNELLVEFMLNQSARVGFMLFDTQGRLLTDFPKENLSKGLYHEKILLENSWPQSLVLRITVNEKIYGIKTVK</sequence>
<evidence type="ECO:0000313" key="1">
    <source>
        <dbReference type="EMBL" id="KAA3760701.1"/>
    </source>
</evidence>
<dbReference type="Proteomes" id="UP000422221">
    <property type="component" value="Unassembled WGS sequence"/>
</dbReference>
<accession>A0A7J4XFA9</accession>
<evidence type="ECO:0000313" key="2">
    <source>
        <dbReference type="Proteomes" id="UP000422221"/>
    </source>
</evidence>
<organism evidence="1 2">
    <name type="scientific">Bacteroides salyersiae</name>
    <dbReference type="NCBI Taxonomy" id="291644"/>
    <lineage>
        <taxon>Bacteria</taxon>
        <taxon>Pseudomonadati</taxon>
        <taxon>Bacteroidota</taxon>
        <taxon>Bacteroidia</taxon>
        <taxon>Bacteroidales</taxon>
        <taxon>Bacteroidaceae</taxon>
        <taxon>Bacteroides</taxon>
    </lineage>
</organism>
<dbReference type="AlphaFoldDB" id="A0A7J4XFA9"/>
<reference evidence="1 2" key="1">
    <citation type="journal article" date="2019" name="Nat. Med.">
        <title>A library of human gut bacterial isolates paired with longitudinal multiomics data enables mechanistic microbiome research.</title>
        <authorList>
            <person name="Poyet M."/>
            <person name="Groussin M."/>
            <person name="Gibbons S.M."/>
            <person name="Avila-Pacheco J."/>
            <person name="Jiang X."/>
            <person name="Kearney S.M."/>
            <person name="Perrotta A.R."/>
            <person name="Berdy B."/>
            <person name="Zhao S."/>
            <person name="Lieberman T.D."/>
            <person name="Swanson P.K."/>
            <person name="Smith M."/>
            <person name="Roesemann S."/>
            <person name="Alexander J.E."/>
            <person name="Rich S.A."/>
            <person name="Livny J."/>
            <person name="Vlamakis H."/>
            <person name="Clish C."/>
            <person name="Bullock K."/>
            <person name="Deik A."/>
            <person name="Scott J."/>
            <person name="Pierce K.A."/>
            <person name="Xavier R.J."/>
            <person name="Alm E.J."/>
        </authorList>
    </citation>
    <scope>NUCLEOTIDE SEQUENCE [LARGE SCALE GENOMIC DNA]</scope>
    <source>
        <strain evidence="1 2">BIOML-A10</strain>
    </source>
</reference>
<proteinExistence type="predicted"/>
<comment type="caution">
    <text evidence="1">The sequence shown here is derived from an EMBL/GenBank/DDBJ whole genome shotgun (WGS) entry which is preliminary data.</text>
</comment>